<dbReference type="OrthoDB" id="9804184at2"/>
<proteinExistence type="predicted"/>
<keyword evidence="2 5" id="KW-0812">Transmembrane</keyword>
<sequence length="128" mass="14684">MPVNPFRLEARRRAGRILRSATATRWLVQAVFNRSDRLKGRLGETFSDLILLASLLRDWVTGRYKNVPWGSLLTIAAALVYFLMPLDAIPDLVVALGLMDDVAVISRALTLTRSDLERYQQWRNEQER</sequence>
<dbReference type="RefSeq" id="WP_011588702.1">
    <property type="nucleotide sequence ID" value="NC_008260.1"/>
</dbReference>
<dbReference type="eggNOG" id="COG3339">
    <property type="taxonomic scope" value="Bacteria"/>
</dbReference>
<protein>
    <recommendedName>
        <fullName evidence="6">DUF1232 domain-containing protein</fullName>
    </recommendedName>
</protein>
<evidence type="ECO:0000256" key="1">
    <source>
        <dbReference type="ARBA" id="ARBA00004127"/>
    </source>
</evidence>
<dbReference type="Proteomes" id="UP000008871">
    <property type="component" value="Chromosome"/>
</dbReference>
<dbReference type="GO" id="GO:0012505">
    <property type="term" value="C:endomembrane system"/>
    <property type="evidence" value="ECO:0007669"/>
    <property type="project" value="UniProtKB-SubCell"/>
</dbReference>
<comment type="subcellular location">
    <subcellularLocation>
        <location evidence="1">Endomembrane system</location>
        <topology evidence="1">Multi-pass membrane protein</topology>
    </subcellularLocation>
</comment>
<accession>Q0VPM9</accession>
<reference evidence="7 8" key="1">
    <citation type="journal article" date="2006" name="Nat. Biotechnol.">
        <title>Genome sequence of the ubiquitous hydrocarbon-degrading marine bacterium Alcanivorax borkumensis.</title>
        <authorList>
            <person name="Schneiker S."/>
            <person name="Martins dos Santos V.A.P."/>
            <person name="Bartels D."/>
            <person name="Bekel T."/>
            <person name="Brecht M."/>
            <person name="Buhrmester J."/>
            <person name="Chernikova T.N."/>
            <person name="Denaro R."/>
            <person name="Ferrer M."/>
            <person name="Gertler C."/>
            <person name="Goesmann A."/>
            <person name="Golyshina O.V."/>
            <person name="Kaminski F."/>
            <person name="Khachane A.N."/>
            <person name="Lang S."/>
            <person name="Linke B."/>
            <person name="McHardy A.C."/>
            <person name="Meyer F."/>
            <person name="Nechitaylo T."/>
            <person name="Puehler A."/>
            <person name="Regenhardt D."/>
            <person name="Rupp O."/>
            <person name="Sabirova J.S."/>
            <person name="Selbitschka W."/>
            <person name="Yakimov M.M."/>
            <person name="Timmis K.N."/>
            <person name="Vorhoelter F.-J."/>
            <person name="Weidner S."/>
            <person name="Kaiser O."/>
            <person name="Golyshin P.N."/>
        </authorList>
    </citation>
    <scope>NUCLEOTIDE SEQUENCE [LARGE SCALE GENOMIC DNA]</scope>
    <source>
        <strain evidence="8">ATCC 700651 / DSM 11573 / NCIMB 13689 / SK2</strain>
    </source>
</reference>
<evidence type="ECO:0000313" key="7">
    <source>
        <dbReference type="EMBL" id="CAL16869.1"/>
    </source>
</evidence>
<gene>
    <name evidence="7" type="ordered locus">ABO_1421</name>
</gene>
<organism evidence="7 8">
    <name type="scientific">Alcanivorax borkumensis (strain ATCC 700651 / DSM 11573 / NCIMB 13689 / SK2)</name>
    <dbReference type="NCBI Taxonomy" id="393595"/>
    <lineage>
        <taxon>Bacteria</taxon>
        <taxon>Pseudomonadati</taxon>
        <taxon>Pseudomonadota</taxon>
        <taxon>Gammaproteobacteria</taxon>
        <taxon>Oceanospirillales</taxon>
        <taxon>Alcanivoracaceae</taxon>
        <taxon>Alcanivorax</taxon>
    </lineage>
</organism>
<dbReference type="STRING" id="393595.ABO_1421"/>
<dbReference type="EMBL" id="AM286690">
    <property type="protein sequence ID" value="CAL16869.1"/>
    <property type="molecule type" value="Genomic_DNA"/>
</dbReference>
<dbReference type="Pfam" id="PF06803">
    <property type="entry name" value="DUF1232"/>
    <property type="match status" value="1"/>
</dbReference>
<evidence type="ECO:0000256" key="3">
    <source>
        <dbReference type="ARBA" id="ARBA00022989"/>
    </source>
</evidence>
<keyword evidence="4 5" id="KW-0472">Membrane</keyword>
<feature type="domain" description="DUF1232" evidence="6">
    <location>
        <begin position="72"/>
        <end position="105"/>
    </location>
</feature>
<evidence type="ECO:0000256" key="4">
    <source>
        <dbReference type="ARBA" id="ARBA00023136"/>
    </source>
</evidence>
<keyword evidence="3 5" id="KW-1133">Transmembrane helix</keyword>
<dbReference type="AlphaFoldDB" id="Q0VPM9"/>
<dbReference type="InterPro" id="IPR010652">
    <property type="entry name" value="DUF1232"/>
</dbReference>
<dbReference type="HOGENOM" id="CLU_110199_0_1_6"/>
<keyword evidence="8" id="KW-1185">Reference proteome</keyword>
<feature type="transmembrane region" description="Helical" evidence="5">
    <location>
        <begin position="67"/>
        <end position="86"/>
    </location>
</feature>
<evidence type="ECO:0000313" key="8">
    <source>
        <dbReference type="Proteomes" id="UP000008871"/>
    </source>
</evidence>
<dbReference type="KEGG" id="abo:ABO_1421"/>
<name>Q0VPM9_ALCBS</name>
<evidence type="ECO:0000256" key="2">
    <source>
        <dbReference type="ARBA" id="ARBA00022692"/>
    </source>
</evidence>
<evidence type="ECO:0000259" key="6">
    <source>
        <dbReference type="Pfam" id="PF06803"/>
    </source>
</evidence>
<evidence type="ECO:0000256" key="5">
    <source>
        <dbReference type="SAM" id="Phobius"/>
    </source>
</evidence>